<evidence type="ECO:0000256" key="5">
    <source>
        <dbReference type="ARBA" id="ARBA00023203"/>
    </source>
</evidence>
<evidence type="ECO:0000256" key="2">
    <source>
        <dbReference type="ARBA" id="ARBA00008376"/>
    </source>
</evidence>
<feature type="non-terminal residue" evidence="6">
    <location>
        <position position="214"/>
    </location>
</feature>
<dbReference type="AlphaFoldDB" id="A0A8S3I5H3"/>
<feature type="non-terminal residue" evidence="6">
    <location>
        <position position="1"/>
    </location>
</feature>
<dbReference type="GO" id="GO:0051015">
    <property type="term" value="F:actin filament binding"/>
    <property type="evidence" value="ECO:0007669"/>
    <property type="project" value="InterPro"/>
</dbReference>
<gene>
    <name evidence="6" type="ORF">SMN809_LOCUS73552</name>
</gene>
<accession>A0A8S3I5H3</accession>
<dbReference type="Gene3D" id="1.20.120.810">
    <property type="entry name" value="Vinculin, Vh2 four-helix bundle"/>
    <property type="match status" value="1"/>
</dbReference>
<evidence type="ECO:0000313" key="7">
    <source>
        <dbReference type="Proteomes" id="UP000676336"/>
    </source>
</evidence>
<dbReference type="InterPro" id="IPR017997">
    <property type="entry name" value="Vinculin"/>
</dbReference>
<dbReference type="EMBL" id="CAJOBI010328128">
    <property type="protein sequence ID" value="CAF5194718.1"/>
    <property type="molecule type" value="Genomic_DNA"/>
</dbReference>
<dbReference type="Pfam" id="PF01044">
    <property type="entry name" value="Vinculin"/>
    <property type="match status" value="1"/>
</dbReference>
<dbReference type="InterPro" id="IPR006077">
    <property type="entry name" value="Vinculin/catenin"/>
</dbReference>
<evidence type="ECO:0000313" key="6">
    <source>
        <dbReference type="EMBL" id="CAF5194718.1"/>
    </source>
</evidence>
<proteinExistence type="inferred from homology"/>
<comment type="similarity">
    <text evidence="2">Belongs to the vinculin/alpha-catenin family.</text>
</comment>
<name>A0A8S3I5H3_9BILA</name>
<protein>
    <recommendedName>
        <fullName evidence="3">Vinculin</fullName>
    </recommendedName>
</protein>
<dbReference type="GO" id="GO:0007155">
    <property type="term" value="P:cell adhesion"/>
    <property type="evidence" value="ECO:0007669"/>
    <property type="project" value="InterPro"/>
</dbReference>
<dbReference type="SUPFAM" id="SSF47220">
    <property type="entry name" value="alpha-catenin/vinculin-like"/>
    <property type="match status" value="1"/>
</dbReference>
<evidence type="ECO:0000256" key="3">
    <source>
        <dbReference type="ARBA" id="ARBA00014125"/>
    </source>
</evidence>
<comment type="caution">
    <text evidence="6">The sequence shown here is derived from an EMBL/GenBank/DDBJ whole genome shotgun (WGS) entry which is preliminary data.</text>
</comment>
<evidence type="ECO:0000256" key="4">
    <source>
        <dbReference type="ARBA" id="ARBA00022490"/>
    </source>
</evidence>
<dbReference type="GO" id="GO:0005737">
    <property type="term" value="C:cytoplasm"/>
    <property type="evidence" value="ECO:0007669"/>
    <property type="project" value="UniProtKB-SubCell"/>
</dbReference>
<dbReference type="InterPro" id="IPR036723">
    <property type="entry name" value="Alpha-catenin/vinculin-like_sf"/>
</dbReference>
<dbReference type="Proteomes" id="UP000676336">
    <property type="component" value="Unassembled WGS sequence"/>
</dbReference>
<organism evidence="6 7">
    <name type="scientific">Rotaria magnacalcarata</name>
    <dbReference type="NCBI Taxonomy" id="392030"/>
    <lineage>
        <taxon>Eukaryota</taxon>
        <taxon>Metazoa</taxon>
        <taxon>Spiralia</taxon>
        <taxon>Gnathifera</taxon>
        <taxon>Rotifera</taxon>
        <taxon>Eurotatoria</taxon>
        <taxon>Bdelloidea</taxon>
        <taxon>Philodinida</taxon>
        <taxon>Philodinidae</taxon>
        <taxon>Rotaria</taxon>
    </lineage>
</organism>
<dbReference type="PANTHER" id="PTHR46180">
    <property type="entry name" value="VINCULIN"/>
    <property type="match status" value="1"/>
</dbReference>
<sequence length="214" mass="24352">EFAIRSLTKIGRQLVSICELSYRRDILECCLNIDNLLAKYKDLLRRRLPINGPECVMISRCLSSHIYQLQRRLQEAIIYQVSDDFMDITSTIKTLRQASLISSNELSRKELFQATVQEFINHSSSLIQTARLAANGTSCRSKSTIETINTTAAQISDLTPQVIYAARIVFGDPNNSPTTQEHFDLLSDQWLTQIEYLRSQIDEAIPSDEFVKAC</sequence>
<keyword evidence="5" id="KW-0009">Actin-binding</keyword>
<evidence type="ECO:0000256" key="1">
    <source>
        <dbReference type="ARBA" id="ARBA00004496"/>
    </source>
</evidence>
<comment type="subcellular location">
    <subcellularLocation>
        <location evidence="1">Cytoplasm</location>
    </subcellularLocation>
</comment>
<reference evidence="6" key="1">
    <citation type="submission" date="2021-02" db="EMBL/GenBank/DDBJ databases">
        <authorList>
            <person name="Nowell W R."/>
        </authorList>
    </citation>
    <scope>NUCLEOTIDE SEQUENCE</scope>
</reference>
<keyword evidence="4" id="KW-0963">Cytoplasm</keyword>